<evidence type="ECO:0000259" key="1">
    <source>
        <dbReference type="Pfam" id="PF00107"/>
    </source>
</evidence>
<dbReference type="SUPFAM" id="SSF50129">
    <property type="entry name" value="GroES-like"/>
    <property type="match status" value="1"/>
</dbReference>
<dbReference type="SUPFAM" id="SSF51735">
    <property type="entry name" value="NAD(P)-binding Rossmann-fold domains"/>
    <property type="match status" value="1"/>
</dbReference>
<dbReference type="Proteomes" id="UP000503540">
    <property type="component" value="Chromosome"/>
</dbReference>
<keyword evidence="3" id="KW-1185">Reference proteome</keyword>
<dbReference type="InterPro" id="IPR036291">
    <property type="entry name" value="NAD(P)-bd_dom_sf"/>
</dbReference>
<organism evidence="2 3">
    <name type="scientific">Nocardia arthritidis</name>
    <dbReference type="NCBI Taxonomy" id="228602"/>
    <lineage>
        <taxon>Bacteria</taxon>
        <taxon>Bacillati</taxon>
        <taxon>Actinomycetota</taxon>
        <taxon>Actinomycetes</taxon>
        <taxon>Mycobacteriales</taxon>
        <taxon>Nocardiaceae</taxon>
        <taxon>Nocardia</taxon>
    </lineage>
</organism>
<proteinExistence type="predicted"/>
<dbReference type="KEGG" id="nah:F5544_27555"/>
<name>A0A6G9YJI9_9NOCA</name>
<dbReference type="InterPro" id="IPR051397">
    <property type="entry name" value="Zn-ADH-like_protein"/>
</dbReference>
<evidence type="ECO:0000313" key="3">
    <source>
        <dbReference type="Proteomes" id="UP000503540"/>
    </source>
</evidence>
<reference evidence="2 3" key="1">
    <citation type="journal article" date="2019" name="ACS Chem. Biol.">
        <title>Identification and Mobilization of a Cryptic Antibiotic Biosynthesis Gene Locus from a Human-Pathogenic Nocardia Isolate.</title>
        <authorList>
            <person name="Herisse M."/>
            <person name="Ishida K."/>
            <person name="Porter J.L."/>
            <person name="Howden B."/>
            <person name="Hertweck C."/>
            <person name="Stinear T.P."/>
            <person name="Pidot S.J."/>
        </authorList>
    </citation>
    <scope>NUCLEOTIDE SEQUENCE [LARGE SCALE GENOMIC DNA]</scope>
    <source>
        <strain evidence="2 3">AUSMDU00012717</strain>
    </source>
</reference>
<dbReference type="RefSeq" id="WP_167475915.1">
    <property type="nucleotide sequence ID" value="NZ_CP046172.1"/>
</dbReference>
<feature type="domain" description="Alcohol dehydrogenase-like C-terminal" evidence="1">
    <location>
        <begin position="153"/>
        <end position="278"/>
    </location>
</feature>
<dbReference type="Gene3D" id="3.90.180.10">
    <property type="entry name" value="Medium-chain alcohol dehydrogenases, catalytic domain"/>
    <property type="match status" value="1"/>
</dbReference>
<dbReference type="Pfam" id="PF00107">
    <property type="entry name" value="ADH_zinc_N"/>
    <property type="match status" value="1"/>
</dbReference>
<dbReference type="InterPro" id="IPR013149">
    <property type="entry name" value="ADH-like_C"/>
</dbReference>
<accession>A0A6G9YJI9</accession>
<dbReference type="GO" id="GO:0016491">
    <property type="term" value="F:oxidoreductase activity"/>
    <property type="evidence" value="ECO:0007669"/>
    <property type="project" value="TreeGrafter"/>
</dbReference>
<gene>
    <name evidence="2" type="ORF">F5544_27555</name>
</gene>
<protein>
    <submittedName>
        <fullName evidence="2">Zinc-binding dehydrogenase</fullName>
    </submittedName>
</protein>
<dbReference type="InterPro" id="IPR011032">
    <property type="entry name" value="GroES-like_sf"/>
</dbReference>
<dbReference type="PANTHER" id="PTHR43677:SF11">
    <property type="entry name" value="ZINC-CONTAINING ALCOHOL DEHYDROGENASE"/>
    <property type="match status" value="1"/>
</dbReference>
<evidence type="ECO:0000313" key="2">
    <source>
        <dbReference type="EMBL" id="QIS13364.1"/>
    </source>
</evidence>
<sequence>MKAAILGNAGETPAYGDFAEPPEQDGRTLVDLVAAGIHPLVRSLASGSHYGSTDIYPLIPGVDAVARTADGTLVYTGFTKAPYGTMAERMSVPSGMHFPLPAGADPTRIAGGMNPGMSSWLILQDRLNTLRANPNGPKTLGTVLILGATGMAGLLAIQNAYRLGANRVIAVGRDAAALDRAKAYGAQTVTPTDRDETVAALIDAIGAEAPRLVLDYVWGKPAEAAFAALARPGLSEDDAGISYVQIGALAGAEAAVPASLLGGHRISISGSGMGSVSVQRILAAIPEYLNLIATGKVEVPVRTYPLAEISAAWKAAADSGIRAVVVPG</sequence>
<dbReference type="AlphaFoldDB" id="A0A6G9YJI9"/>
<dbReference type="EMBL" id="CP046172">
    <property type="protein sequence ID" value="QIS13364.1"/>
    <property type="molecule type" value="Genomic_DNA"/>
</dbReference>
<dbReference type="PANTHER" id="PTHR43677">
    <property type="entry name" value="SHORT-CHAIN DEHYDROGENASE/REDUCTASE"/>
    <property type="match status" value="1"/>
</dbReference>
<dbReference type="Gene3D" id="3.40.50.720">
    <property type="entry name" value="NAD(P)-binding Rossmann-like Domain"/>
    <property type="match status" value="1"/>
</dbReference>